<accession>A0A1C7H4U7</accession>
<name>A0A1C7H4U7_9BACE</name>
<dbReference type="KEGG" id="bcae:A4V03_19890"/>
<gene>
    <name evidence="1" type="ORF">A4V03_19890</name>
</gene>
<dbReference type="GeneID" id="82189393"/>
<reference evidence="2" key="1">
    <citation type="submission" date="2016-04" db="EMBL/GenBank/DDBJ databases">
        <title>Complete Genome Sequences of Twelve Strains of a Stable Defined Moderately Diverse Mouse Microbiota 2 (sDMDMm2).</title>
        <authorList>
            <person name="Uchimura Y."/>
            <person name="Wyss M."/>
            <person name="Brugiroux S."/>
            <person name="Limenitakis J.P."/>
            <person name="Stecher B."/>
            <person name="McCoy K.D."/>
            <person name="Macpherson A.J."/>
        </authorList>
    </citation>
    <scope>NUCLEOTIDE SEQUENCE [LARGE SCALE GENOMIC DNA]</scope>
    <source>
        <strain evidence="2">I48</strain>
    </source>
</reference>
<sequence length="287" mass="33222">MRNVRSFWRIVVKVFCLVLLFIFYIGCEADIDIQENVNDATNANFSVYLDLDPDMLRSRNGNEDSAMEIFFQANARFYTNVKVKDGRLQYVGDRNINMSKRLFDYLQLNLNETNIRIEKGEIEIIDSNKNNGFELVSTKIPVKRIKIKTRGFEGLDDDYTRIDFQDDEEEIGNNVIDAMRQYFLNDVTDIRDLVDFNSTTWGQGGPIRSDYFSYNGNEVQWTVVNGTASTNYQREINSICTDICIEEPNYNNYEIQIRYCEGGTALRLRTSDYGTYLELLNAVGVKG</sequence>
<organism evidence="1 2">
    <name type="scientific">Bacteroides caecimuris</name>
    <dbReference type="NCBI Taxonomy" id="1796613"/>
    <lineage>
        <taxon>Bacteria</taxon>
        <taxon>Pseudomonadati</taxon>
        <taxon>Bacteroidota</taxon>
        <taxon>Bacteroidia</taxon>
        <taxon>Bacteroidales</taxon>
        <taxon>Bacteroidaceae</taxon>
        <taxon>Bacteroides</taxon>
    </lineage>
</organism>
<evidence type="ECO:0000313" key="2">
    <source>
        <dbReference type="Proteomes" id="UP000092631"/>
    </source>
</evidence>
<dbReference type="OrthoDB" id="1040973at2"/>
<dbReference type="EMBL" id="CP015401">
    <property type="protein sequence ID" value="ANU59554.1"/>
    <property type="molecule type" value="Genomic_DNA"/>
</dbReference>
<keyword evidence="2" id="KW-1185">Reference proteome</keyword>
<dbReference type="Proteomes" id="UP000092631">
    <property type="component" value="Chromosome"/>
</dbReference>
<dbReference type="AlphaFoldDB" id="A0A1C7H4U7"/>
<proteinExistence type="predicted"/>
<dbReference type="RefSeq" id="WP_065540168.1">
    <property type="nucleotide sequence ID" value="NZ_CAPDLJ010000006.1"/>
</dbReference>
<protein>
    <submittedName>
        <fullName evidence="1">Uncharacterized protein</fullName>
    </submittedName>
</protein>
<evidence type="ECO:0000313" key="1">
    <source>
        <dbReference type="EMBL" id="ANU59554.1"/>
    </source>
</evidence>